<organism evidence="3 4">
    <name type="scientific">Tilletia caries</name>
    <name type="common">wheat bunt fungus</name>
    <dbReference type="NCBI Taxonomy" id="13290"/>
    <lineage>
        <taxon>Eukaryota</taxon>
        <taxon>Fungi</taxon>
        <taxon>Dikarya</taxon>
        <taxon>Basidiomycota</taxon>
        <taxon>Ustilaginomycotina</taxon>
        <taxon>Exobasidiomycetes</taxon>
        <taxon>Tilletiales</taxon>
        <taxon>Tilletiaceae</taxon>
        <taxon>Tilletia</taxon>
    </lineage>
</organism>
<evidence type="ECO:0000313" key="2">
    <source>
        <dbReference type="EMBL" id="CAD6948072.1"/>
    </source>
</evidence>
<evidence type="ECO:0000313" key="3">
    <source>
        <dbReference type="EMBL" id="KAE8256875.1"/>
    </source>
</evidence>
<keyword evidence="5" id="KW-1185">Reference proteome</keyword>
<reference evidence="3" key="2">
    <citation type="journal article" date="2019" name="IMA Fungus">
        <title>Genome sequencing and comparison of five Tilletia species to identify candidate genes for the detection of regulated species infecting wheat.</title>
        <authorList>
            <person name="Nguyen H.D.T."/>
            <person name="Sultana T."/>
            <person name="Kesanakurti P."/>
            <person name="Hambleton S."/>
        </authorList>
    </citation>
    <scope>NUCLEOTIDE SEQUENCE</scope>
    <source>
        <strain evidence="3">DAOMC 238032</strain>
    </source>
</reference>
<feature type="region of interest" description="Disordered" evidence="1">
    <location>
        <begin position="416"/>
        <end position="437"/>
    </location>
</feature>
<feature type="compositionally biased region" description="Low complexity" evidence="1">
    <location>
        <begin position="462"/>
        <end position="480"/>
    </location>
</feature>
<dbReference type="EMBL" id="LWDD02000731">
    <property type="protein sequence ID" value="KAE8256875.1"/>
    <property type="molecule type" value="Genomic_DNA"/>
</dbReference>
<feature type="region of interest" description="Disordered" evidence="1">
    <location>
        <begin position="751"/>
        <end position="787"/>
    </location>
</feature>
<protein>
    <submittedName>
        <fullName evidence="3">Uncharacterized protein</fullName>
    </submittedName>
</protein>
<feature type="compositionally biased region" description="Low complexity" evidence="1">
    <location>
        <begin position="598"/>
        <end position="628"/>
    </location>
</feature>
<dbReference type="AlphaFoldDB" id="A0A177VAB8"/>
<comment type="caution">
    <text evidence="3">The sequence shown here is derived from an EMBL/GenBank/DDBJ whole genome shotgun (WGS) entry which is preliminary data.</text>
</comment>
<feature type="region of interest" description="Disordered" evidence="1">
    <location>
        <begin position="227"/>
        <end position="296"/>
    </location>
</feature>
<feature type="compositionally biased region" description="Low complexity" evidence="1">
    <location>
        <begin position="752"/>
        <end position="785"/>
    </location>
</feature>
<dbReference type="EMBL" id="CAJHJG010005172">
    <property type="protein sequence ID" value="CAD6948072.1"/>
    <property type="molecule type" value="Genomic_DNA"/>
</dbReference>
<dbReference type="Proteomes" id="UP000836402">
    <property type="component" value="Unassembled WGS sequence"/>
</dbReference>
<accession>A0A177VAB8</accession>
<feature type="region of interest" description="Disordered" evidence="1">
    <location>
        <begin position="587"/>
        <end position="681"/>
    </location>
</feature>
<evidence type="ECO:0000313" key="4">
    <source>
        <dbReference type="Proteomes" id="UP000077671"/>
    </source>
</evidence>
<feature type="compositionally biased region" description="Polar residues" evidence="1">
    <location>
        <begin position="229"/>
        <end position="247"/>
    </location>
</feature>
<gene>
    <name evidence="3" type="ORF">A4X03_0g4969</name>
    <name evidence="2" type="ORF">JKIAZH3_G7831</name>
</gene>
<reference evidence="3" key="1">
    <citation type="submission" date="2016-04" db="EMBL/GenBank/DDBJ databases">
        <authorList>
            <person name="Nguyen H.D."/>
            <person name="Kesanakurti P."/>
            <person name="Cullis J."/>
            <person name="Levesque C.A."/>
            <person name="Hambleton S."/>
        </authorList>
    </citation>
    <scope>NUCLEOTIDE SEQUENCE</scope>
    <source>
        <strain evidence="3">DAOMC 238032</strain>
    </source>
</reference>
<feature type="compositionally biased region" description="Polar residues" evidence="1">
    <location>
        <begin position="510"/>
        <end position="520"/>
    </location>
</feature>
<evidence type="ECO:0000313" key="5">
    <source>
        <dbReference type="Proteomes" id="UP000836402"/>
    </source>
</evidence>
<dbReference type="Proteomes" id="UP000077671">
    <property type="component" value="Unassembled WGS sequence"/>
</dbReference>
<name>A0A177VAB8_9BASI</name>
<feature type="compositionally biased region" description="Polar residues" evidence="1">
    <location>
        <begin position="633"/>
        <end position="650"/>
    </location>
</feature>
<evidence type="ECO:0000256" key="1">
    <source>
        <dbReference type="SAM" id="MobiDB-lite"/>
    </source>
</evidence>
<feature type="region of interest" description="Disordered" evidence="1">
    <location>
        <begin position="455"/>
        <end position="535"/>
    </location>
</feature>
<reference evidence="2" key="3">
    <citation type="submission" date="2020-10" db="EMBL/GenBank/DDBJ databases">
        <authorList>
            <person name="Sedaghatjoo S."/>
        </authorList>
    </citation>
    <scope>NUCLEOTIDE SEQUENCE</scope>
    <source>
        <strain evidence="2">AZH3</strain>
    </source>
</reference>
<proteinExistence type="predicted"/>
<sequence length="808" mass="84423">MSSIVSSSALSADTAAALMDIDGADLGDTGGFADIDEDASDDEPTQVLMIVNLNEQLNARDIGLAFHAHFDPVINPDQSPSTSGRWLRKVFTLHTLPGEGNASSGNTGKAFAVCSDIATAQQVIDTFEAQYLEADVDEGFRLKLPEDASKRLVEAGGVPSEGASSTDQLLICFASPTVFKQCHKDDTRGEKDTFAVQLDWGETRFSYRDPSYGVQCWNAAEELSLLHPSPNTDSSAKAHQGPNNDTPTPLPVINGLPAKPPASSNPIEPSPNKKRSRSAMIREELKSSAARSQEPITSSDAFIKALQQAKLDFIREQISYGVPLLIPPELQGALATVGMRAVDQPLSSSMPPPPTPIRLQGGMLQLSPGGPSGSPTTGSLAVATKVANGSGALASPFTPSTSAGLVAQPSTTPILTPVAPPPPVSSSSGPPSRFLPARPSFQTIEEAAKLKEQAERLKGTEVAGTTATSPSAVASAGTGAIRTVSGSSPSKRKASLSMVPGEDRKRSFSEAASPTQQRSATELEEVPPQPALPLKSRWDIVESKTQSQPVAVPNPEPAHKKVRIMEPTPAQIQAPVPQASILPPTQVRAATRTRQPSHRSSSGRIGSIPAPAQAPPSLIAASPSASSSHHYHQNGQGPPSNAAPQPNGSDPLSPLEVPSGMRLPAPMDGLTRSLSSRNGEVPRDFDFCNQERMLCLLCLRQFKSVLTLRKHEAESQLHETNLDKPEVRRAGAARLIQTYLKAAALSAGGEVSGPASMGAPPPAAASVSGEPSAANGGTTATAASAYRDRELERRAVFGHGGSSVGGGV</sequence>